<proteinExistence type="predicted"/>
<gene>
    <name evidence="1" type="ORF">EUZ87_14440</name>
</gene>
<sequence>MRNPDEKDVKMFKNGNSYALRVSKKDREALNANLDTKFRRIVTNDGEKIIFEKINPHEPSALDIASKLFDEHADLMKRLENL</sequence>
<protein>
    <submittedName>
        <fullName evidence="1">AbrB family transcriptional regulator</fullName>
    </submittedName>
</protein>
<dbReference type="Proteomes" id="UP000292648">
    <property type="component" value="Unassembled WGS sequence"/>
</dbReference>
<dbReference type="AlphaFoldDB" id="A0A4Q9Y2Q7"/>
<evidence type="ECO:0000313" key="2">
    <source>
        <dbReference type="Proteomes" id="UP000292648"/>
    </source>
</evidence>
<organism evidence="1 2">
    <name type="scientific">Lactiplantibacillus paraplantarum</name>
    <dbReference type="NCBI Taxonomy" id="60520"/>
    <lineage>
        <taxon>Bacteria</taxon>
        <taxon>Bacillati</taxon>
        <taxon>Bacillota</taxon>
        <taxon>Bacilli</taxon>
        <taxon>Lactobacillales</taxon>
        <taxon>Lactobacillaceae</taxon>
        <taxon>Lactiplantibacillus</taxon>
    </lineage>
</organism>
<accession>A0A4Q9Y2Q7</accession>
<comment type="caution">
    <text evidence="1">The sequence shown here is derived from an EMBL/GenBank/DDBJ whole genome shotgun (WGS) entry which is preliminary data.</text>
</comment>
<dbReference type="InterPro" id="IPR037914">
    <property type="entry name" value="SpoVT-AbrB_sf"/>
</dbReference>
<dbReference type="EMBL" id="SEHH01000127">
    <property type="protein sequence ID" value="TBX37976.1"/>
    <property type="molecule type" value="Genomic_DNA"/>
</dbReference>
<dbReference type="SUPFAM" id="SSF89447">
    <property type="entry name" value="AbrB/MazE/MraZ-like"/>
    <property type="match status" value="1"/>
</dbReference>
<dbReference type="RefSeq" id="WP_131510540.1">
    <property type="nucleotide sequence ID" value="NZ_CAKMBI010000019.1"/>
</dbReference>
<evidence type="ECO:0000313" key="1">
    <source>
        <dbReference type="EMBL" id="TBX37976.1"/>
    </source>
</evidence>
<reference evidence="1 2" key="1">
    <citation type="submission" date="2019-01" db="EMBL/GenBank/DDBJ databases">
        <title>Draft genome sequence of Lactobacillus paraplantarum OSY-TC318, a Producer of the novel lantibiotic Paraplantaracin TC318.</title>
        <authorList>
            <person name="Hussein W.E."/>
            <person name="Huang E."/>
            <person name="Yousef A.E."/>
        </authorList>
    </citation>
    <scope>NUCLEOTIDE SEQUENCE [LARGE SCALE GENOMIC DNA]</scope>
    <source>
        <strain evidence="1 2">OSY-TC318</strain>
    </source>
</reference>
<name>A0A4Q9Y2Q7_9LACO</name>